<name>A0ABP4GMX6_9MICO</name>
<protein>
    <submittedName>
        <fullName evidence="1">Uncharacterized protein</fullName>
    </submittedName>
</protein>
<dbReference type="RefSeq" id="WP_343926867.1">
    <property type="nucleotide sequence ID" value="NZ_BAAAKW010000071.1"/>
</dbReference>
<dbReference type="Proteomes" id="UP001500943">
    <property type="component" value="Unassembled WGS sequence"/>
</dbReference>
<proteinExistence type="predicted"/>
<organism evidence="1 2">
    <name type="scientific">Rhodoglobus aureus</name>
    <dbReference type="NCBI Taxonomy" id="191497"/>
    <lineage>
        <taxon>Bacteria</taxon>
        <taxon>Bacillati</taxon>
        <taxon>Actinomycetota</taxon>
        <taxon>Actinomycetes</taxon>
        <taxon>Micrococcales</taxon>
        <taxon>Microbacteriaceae</taxon>
        <taxon>Rhodoglobus</taxon>
    </lineage>
</organism>
<gene>
    <name evidence="1" type="ORF">GCM10009655_28820</name>
</gene>
<evidence type="ECO:0000313" key="1">
    <source>
        <dbReference type="EMBL" id="GAA1228441.1"/>
    </source>
</evidence>
<accession>A0ABP4GMX6</accession>
<keyword evidence="2" id="KW-1185">Reference proteome</keyword>
<comment type="caution">
    <text evidence="1">The sequence shown here is derived from an EMBL/GenBank/DDBJ whole genome shotgun (WGS) entry which is preliminary data.</text>
</comment>
<reference evidence="2" key="1">
    <citation type="journal article" date="2019" name="Int. J. Syst. Evol. Microbiol.">
        <title>The Global Catalogue of Microorganisms (GCM) 10K type strain sequencing project: providing services to taxonomists for standard genome sequencing and annotation.</title>
        <authorList>
            <consortium name="The Broad Institute Genomics Platform"/>
            <consortium name="The Broad Institute Genome Sequencing Center for Infectious Disease"/>
            <person name="Wu L."/>
            <person name="Ma J."/>
        </authorList>
    </citation>
    <scope>NUCLEOTIDE SEQUENCE [LARGE SCALE GENOMIC DNA]</scope>
    <source>
        <strain evidence="2">JCM 12762</strain>
    </source>
</reference>
<dbReference type="EMBL" id="BAAAKW010000071">
    <property type="protein sequence ID" value="GAA1228441.1"/>
    <property type="molecule type" value="Genomic_DNA"/>
</dbReference>
<evidence type="ECO:0000313" key="2">
    <source>
        <dbReference type="Proteomes" id="UP001500943"/>
    </source>
</evidence>
<sequence>MFTTLSELNAAIEERVREIDHDIRCADDTTRWERFQTEEAAFLGPLPDAGRNGILCRSRWQAGCCG</sequence>